<gene>
    <name evidence="2" type="ORF">DC432_07000</name>
</gene>
<dbReference type="SUPFAM" id="SSF54909">
    <property type="entry name" value="Dimeric alpha+beta barrel"/>
    <property type="match status" value="1"/>
</dbReference>
<dbReference type="RefSeq" id="WP_116537250.1">
    <property type="nucleotide sequence ID" value="NZ_QDFT01000012.1"/>
</dbReference>
<comment type="caution">
    <text evidence="2">The sequence shown here is derived from an EMBL/GenBank/DDBJ whole genome shotgun (WGS) entry which is preliminary data.</text>
</comment>
<dbReference type="SMART" id="SM00886">
    <property type="entry name" value="Dabb"/>
    <property type="match status" value="1"/>
</dbReference>
<sequence length="103" mass="11041">MILHVALFTWKPEVGPEEVEAVTAALEEMASGLPMLRGYRCGVNLRLRPSPADYAVVALVADEEALAAYLDSPAHAAVYDAHLARMIESRQAVQLAVPDGVAL</sequence>
<accession>A0A2T7WP68</accession>
<protein>
    <submittedName>
        <fullName evidence="2">Stress protein</fullName>
    </submittedName>
</protein>
<feature type="domain" description="Stress-response A/B barrel" evidence="1">
    <location>
        <begin position="2"/>
        <end position="95"/>
    </location>
</feature>
<dbReference type="Pfam" id="PF07876">
    <property type="entry name" value="Dabb"/>
    <property type="match status" value="1"/>
</dbReference>
<dbReference type="Proteomes" id="UP000244649">
    <property type="component" value="Unassembled WGS sequence"/>
</dbReference>
<evidence type="ECO:0000313" key="2">
    <source>
        <dbReference type="EMBL" id="PVE76003.1"/>
    </source>
</evidence>
<dbReference type="InterPro" id="IPR013097">
    <property type="entry name" value="Dabb"/>
</dbReference>
<dbReference type="AlphaFoldDB" id="A0A2T7WP68"/>
<dbReference type="PROSITE" id="PS51502">
    <property type="entry name" value="S_R_A_B_BARREL"/>
    <property type="match status" value="1"/>
</dbReference>
<reference evidence="2 3" key="1">
    <citation type="submission" date="2018-04" db="EMBL/GenBank/DDBJ databases">
        <authorList>
            <person name="Go L.Y."/>
            <person name="Mitchell J.A."/>
        </authorList>
    </citation>
    <scope>NUCLEOTIDE SEQUENCE [LARGE SCALE GENOMIC DNA]</scope>
    <source>
        <strain evidence="2 3">TPD7010</strain>
    </source>
</reference>
<organism evidence="2 3">
    <name type="scientific">Microbacterium testaceum</name>
    <name type="common">Aureobacterium testaceum</name>
    <name type="synonym">Brevibacterium testaceum</name>
    <dbReference type="NCBI Taxonomy" id="2033"/>
    <lineage>
        <taxon>Bacteria</taxon>
        <taxon>Bacillati</taxon>
        <taxon>Actinomycetota</taxon>
        <taxon>Actinomycetes</taxon>
        <taxon>Micrococcales</taxon>
        <taxon>Microbacteriaceae</taxon>
        <taxon>Microbacterium</taxon>
    </lineage>
</organism>
<dbReference type="Gene3D" id="3.30.70.100">
    <property type="match status" value="1"/>
</dbReference>
<dbReference type="EMBL" id="QDFT01000012">
    <property type="protein sequence ID" value="PVE76003.1"/>
    <property type="molecule type" value="Genomic_DNA"/>
</dbReference>
<evidence type="ECO:0000259" key="1">
    <source>
        <dbReference type="PROSITE" id="PS51502"/>
    </source>
</evidence>
<name>A0A2T7WP68_MICTE</name>
<dbReference type="InterPro" id="IPR011008">
    <property type="entry name" value="Dimeric_a/b-barrel"/>
</dbReference>
<proteinExistence type="predicted"/>
<evidence type="ECO:0000313" key="3">
    <source>
        <dbReference type="Proteomes" id="UP000244649"/>
    </source>
</evidence>